<name>A0A1H2ABX1_9ACTN</name>
<dbReference type="Gene3D" id="3.40.50.300">
    <property type="entry name" value="P-loop containing nucleotide triphosphate hydrolases"/>
    <property type="match status" value="1"/>
</dbReference>
<dbReference type="AlphaFoldDB" id="A0A1H2ABX1"/>
<protein>
    <submittedName>
        <fullName evidence="3">Adenylylsulfate kinase</fullName>
    </submittedName>
</protein>
<dbReference type="RefSeq" id="WP_091416235.1">
    <property type="nucleotide sequence ID" value="NZ_LT629749.1"/>
</dbReference>
<keyword evidence="4" id="KW-1185">Reference proteome</keyword>
<reference evidence="3 4" key="1">
    <citation type="submission" date="2016-10" db="EMBL/GenBank/DDBJ databases">
        <authorList>
            <person name="de Groot N.N."/>
        </authorList>
    </citation>
    <scope>NUCLEOTIDE SEQUENCE [LARGE SCALE GENOMIC DNA]</scope>
    <source>
        <strain evidence="3 4">DSM 21741</strain>
    </source>
</reference>
<accession>A0A1H2ABX1</accession>
<keyword evidence="3" id="KW-0418">Kinase</keyword>
<sequence>MTCRALLLTGTVGVGKTTTADAVGDRLREQGVPHAVVDLDELRRCWPAPAGDPFHTALELRNLAAVARAYRAAGAVRLVLAGVAESRDDRERYAGALGVPLQVVRLLGAAAVVEPRLRARHSDDPEGLAWHLHRRGELDAVLDAAAVADADVRVDGLSRGAVADAVLRAAGWVAQKCAPSADGFDVSRA</sequence>
<dbReference type="Proteomes" id="UP000199092">
    <property type="component" value="Chromosome I"/>
</dbReference>
<dbReference type="Pfam" id="PF01583">
    <property type="entry name" value="APS_kinase"/>
    <property type="match status" value="1"/>
</dbReference>
<dbReference type="EMBL" id="LT629749">
    <property type="protein sequence ID" value="SDT43448.1"/>
    <property type="molecule type" value="Genomic_DNA"/>
</dbReference>
<evidence type="ECO:0000256" key="1">
    <source>
        <dbReference type="ARBA" id="ARBA00022679"/>
    </source>
</evidence>
<evidence type="ECO:0000313" key="3">
    <source>
        <dbReference type="EMBL" id="SDT43448.1"/>
    </source>
</evidence>
<feature type="domain" description="APS kinase" evidence="2">
    <location>
        <begin position="5"/>
        <end position="99"/>
    </location>
</feature>
<dbReference type="SUPFAM" id="SSF52540">
    <property type="entry name" value="P-loop containing nucleoside triphosphate hydrolases"/>
    <property type="match status" value="1"/>
</dbReference>
<proteinExistence type="predicted"/>
<evidence type="ECO:0000313" key="4">
    <source>
        <dbReference type="Proteomes" id="UP000199092"/>
    </source>
</evidence>
<dbReference type="InterPro" id="IPR059117">
    <property type="entry name" value="APS_kinase_dom"/>
</dbReference>
<gene>
    <name evidence="3" type="ORF">SAMN04488543_4371</name>
</gene>
<keyword evidence="1" id="KW-0808">Transferase</keyword>
<dbReference type="GO" id="GO:0016301">
    <property type="term" value="F:kinase activity"/>
    <property type="evidence" value="ECO:0007669"/>
    <property type="project" value="UniProtKB-KW"/>
</dbReference>
<organism evidence="3 4">
    <name type="scientific">Friedmanniella luteola</name>
    <dbReference type="NCBI Taxonomy" id="546871"/>
    <lineage>
        <taxon>Bacteria</taxon>
        <taxon>Bacillati</taxon>
        <taxon>Actinomycetota</taxon>
        <taxon>Actinomycetes</taxon>
        <taxon>Propionibacteriales</taxon>
        <taxon>Nocardioidaceae</taxon>
        <taxon>Friedmanniella</taxon>
    </lineage>
</organism>
<evidence type="ECO:0000259" key="2">
    <source>
        <dbReference type="Pfam" id="PF01583"/>
    </source>
</evidence>
<dbReference type="STRING" id="546871.SAMN04488543_4371"/>
<dbReference type="InterPro" id="IPR027417">
    <property type="entry name" value="P-loop_NTPase"/>
</dbReference>
<dbReference type="OrthoDB" id="7889077at2"/>